<dbReference type="RefSeq" id="XP_008874337.1">
    <property type="nucleotide sequence ID" value="XM_008876115.1"/>
</dbReference>
<reference evidence="2" key="1">
    <citation type="submission" date="2013-12" db="EMBL/GenBank/DDBJ databases">
        <title>The Genome Sequence of Aphanomyces invadans NJM9701.</title>
        <authorList>
            <consortium name="The Broad Institute Genomics Platform"/>
            <person name="Russ C."/>
            <person name="Tyler B."/>
            <person name="van West P."/>
            <person name="Dieguez-Uribeondo J."/>
            <person name="Young S.K."/>
            <person name="Zeng Q."/>
            <person name="Gargeya S."/>
            <person name="Fitzgerald M."/>
            <person name="Abouelleil A."/>
            <person name="Alvarado L."/>
            <person name="Chapman S.B."/>
            <person name="Gainer-Dewar J."/>
            <person name="Goldberg J."/>
            <person name="Griggs A."/>
            <person name="Gujja S."/>
            <person name="Hansen M."/>
            <person name="Howarth C."/>
            <person name="Imamovic A."/>
            <person name="Ireland A."/>
            <person name="Larimer J."/>
            <person name="McCowan C."/>
            <person name="Murphy C."/>
            <person name="Pearson M."/>
            <person name="Poon T.W."/>
            <person name="Priest M."/>
            <person name="Roberts A."/>
            <person name="Saif S."/>
            <person name="Shea T."/>
            <person name="Sykes S."/>
            <person name="Wortman J."/>
            <person name="Nusbaum C."/>
            <person name="Birren B."/>
        </authorList>
    </citation>
    <scope>NUCLEOTIDE SEQUENCE [LARGE SCALE GENOMIC DNA]</scope>
    <source>
        <strain evidence="2">NJM9701</strain>
    </source>
</reference>
<protein>
    <recommendedName>
        <fullName evidence="1">Complex 1 LYR protein domain-containing protein</fullName>
    </recommendedName>
</protein>
<dbReference type="eggNOG" id="ENOG502SDXN">
    <property type="taxonomic scope" value="Eukaryota"/>
</dbReference>
<proteinExistence type="predicted"/>
<dbReference type="OrthoDB" id="275715at2759"/>
<evidence type="ECO:0000313" key="2">
    <source>
        <dbReference type="EMBL" id="ETV97091.1"/>
    </source>
</evidence>
<dbReference type="Pfam" id="PF05347">
    <property type="entry name" value="Complex1_LYR"/>
    <property type="match status" value="1"/>
</dbReference>
<dbReference type="InterPro" id="IPR008011">
    <property type="entry name" value="Complex1_LYR_dom"/>
</dbReference>
<sequence length="81" mass="9437">MAAQTCMGLYRDVCRVAREFPPLMGKKIRFNAREIIRLRRHEQDPVKIKAYLRQGIDDLATLRLVAQTPSLVDAMDRKPQR</sequence>
<dbReference type="EMBL" id="KI913974">
    <property type="protein sequence ID" value="ETV97091.1"/>
    <property type="molecule type" value="Genomic_DNA"/>
</dbReference>
<gene>
    <name evidence="2" type="ORF">H310_09908</name>
</gene>
<dbReference type="VEuPathDB" id="FungiDB:H310_09908"/>
<dbReference type="GeneID" id="20086958"/>
<evidence type="ECO:0000259" key="1">
    <source>
        <dbReference type="Pfam" id="PF05347"/>
    </source>
</evidence>
<accession>A0A024TTY0</accession>
<feature type="domain" description="Complex 1 LYR protein" evidence="1">
    <location>
        <begin position="5"/>
        <end position="60"/>
    </location>
</feature>
<organism evidence="2">
    <name type="scientific">Aphanomyces invadans</name>
    <dbReference type="NCBI Taxonomy" id="157072"/>
    <lineage>
        <taxon>Eukaryota</taxon>
        <taxon>Sar</taxon>
        <taxon>Stramenopiles</taxon>
        <taxon>Oomycota</taxon>
        <taxon>Saprolegniomycetes</taxon>
        <taxon>Saprolegniales</taxon>
        <taxon>Verrucalvaceae</taxon>
        <taxon>Aphanomyces</taxon>
    </lineage>
</organism>
<dbReference type="AlphaFoldDB" id="A0A024TTY0"/>
<name>A0A024TTY0_9STRA</name>